<evidence type="ECO:0000313" key="1">
    <source>
        <dbReference type="EMBL" id="VWX35885.1"/>
    </source>
</evidence>
<dbReference type="EMBL" id="CABWKQ010000020">
    <property type="protein sequence ID" value="VWX35885.1"/>
    <property type="molecule type" value="Genomic_DNA"/>
</dbReference>
<dbReference type="RefSeq" id="WP_029331436.1">
    <property type="nucleotide sequence ID" value="NZ_LR732312.1"/>
</dbReference>
<keyword evidence="2" id="KW-1185">Reference proteome</keyword>
<dbReference type="AlphaFoldDB" id="A0A653I9Y5"/>
<gene>
    <name evidence="1" type="ORF">EXIGUO9Y_270027</name>
</gene>
<dbReference type="Proteomes" id="UP000439752">
    <property type="component" value="Unassembled WGS sequence"/>
</dbReference>
<protein>
    <submittedName>
        <fullName evidence="1">Uncharacterized protein</fullName>
    </submittedName>
</protein>
<name>A0A653I9Y5_9BACL</name>
<organism evidence="1 2">
    <name type="scientific">Exiguobacterium oxidotolerans</name>
    <dbReference type="NCBI Taxonomy" id="223958"/>
    <lineage>
        <taxon>Bacteria</taxon>
        <taxon>Bacillati</taxon>
        <taxon>Bacillota</taxon>
        <taxon>Bacilli</taxon>
        <taxon>Bacillales</taxon>
        <taxon>Bacillales Family XII. Incertae Sedis</taxon>
        <taxon>Exiguobacterium</taxon>
    </lineage>
</organism>
<reference evidence="1 2" key="1">
    <citation type="submission" date="2019-10" db="EMBL/GenBank/DDBJ databases">
        <authorList>
            <person name="Karimi E."/>
        </authorList>
    </citation>
    <scope>NUCLEOTIDE SEQUENCE [LARGE SCALE GENOMIC DNA]</scope>
    <source>
        <strain evidence="1">Exiguobacterium sp. 9Y</strain>
    </source>
</reference>
<accession>A0A653I9Y5</accession>
<proteinExistence type="predicted"/>
<evidence type="ECO:0000313" key="2">
    <source>
        <dbReference type="Proteomes" id="UP000439752"/>
    </source>
</evidence>
<sequence>MAEQEQLTQEQLDNLLKNSFAMQVPILEKFMKDTHDRYALATTSFKRDMDAMKESEWHQFFAGKLLPHFFLEHLGFGASFRFNGHDKEVDLPENVVPVRNDADDQIAKVVLGVEKAMKDMHIKNHSLVAKFYQETLELACQMGSRVGMSDEFYTLVKPSLVHENESK</sequence>